<evidence type="ECO:0000313" key="5">
    <source>
        <dbReference type="EMBL" id="KAK0141143.1"/>
    </source>
</evidence>
<feature type="domain" description="CCHC-type" evidence="3">
    <location>
        <begin position="678"/>
        <end position="691"/>
    </location>
</feature>
<keyword evidence="1" id="KW-0863">Zinc-finger</keyword>
<evidence type="ECO:0000256" key="2">
    <source>
        <dbReference type="SAM" id="MobiDB-lite"/>
    </source>
</evidence>
<protein>
    <submittedName>
        <fullName evidence="5">Gag-Pol polyprotein</fullName>
    </submittedName>
</protein>
<feature type="compositionally biased region" description="Basic and acidic residues" evidence="2">
    <location>
        <begin position="192"/>
        <end position="211"/>
    </location>
</feature>
<keyword evidence="6" id="KW-1185">Reference proteome</keyword>
<dbReference type="GO" id="GO:0003676">
    <property type="term" value="F:nucleic acid binding"/>
    <property type="evidence" value="ECO:0007669"/>
    <property type="project" value="InterPro"/>
</dbReference>
<dbReference type="Pfam" id="PF00075">
    <property type="entry name" value="RNase_H"/>
    <property type="match status" value="1"/>
</dbReference>
<dbReference type="InterPro" id="IPR001878">
    <property type="entry name" value="Znf_CCHC"/>
</dbReference>
<dbReference type="EMBL" id="JAOPHQ010003983">
    <property type="protein sequence ID" value="KAK0141143.1"/>
    <property type="molecule type" value="Genomic_DNA"/>
</dbReference>
<dbReference type="InterPro" id="IPR002156">
    <property type="entry name" value="RNaseH_domain"/>
</dbReference>
<accession>A0AA47MIW8</accession>
<dbReference type="SMART" id="SM00343">
    <property type="entry name" value="ZnF_C2HC"/>
    <property type="match status" value="1"/>
</dbReference>
<feature type="compositionally biased region" description="Polar residues" evidence="2">
    <location>
        <begin position="610"/>
        <end position="623"/>
    </location>
</feature>
<evidence type="ECO:0000259" key="4">
    <source>
        <dbReference type="PROSITE" id="PS50879"/>
    </source>
</evidence>
<dbReference type="GO" id="GO:0008270">
    <property type="term" value="F:zinc ion binding"/>
    <property type="evidence" value="ECO:0007669"/>
    <property type="project" value="UniProtKB-KW"/>
</dbReference>
<keyword evidence="1" id="KW-0862">Zinc</keyword>
<feature type="region of interest" description="Disordered" evidence="2">
    <location>
        <begin position="610"/>
        <end position="670"/>
    </location>
</feature>
<gene>
    <name evidence="5" type="primary">pol_62</name>
    <name evidence="5" type="ORF">N1851_021884</name>
</gene>
<feature type="compositionally biased region" description="Polar residues" evidence="2">
    <location>
        <begin position="630"/>
        <end position="660"/>
    </location>
</feature>
<dbReference type="Proteomes" id="UP001174136">
    <property type="component" value="Unassembled WGS sequence"/>
</dbReference>
<dbReference type="AlphaFoldDB" id="A0AA47MIW8"/>
<dbReference type="GO" id="GO:0004523">
    <property type="term" value="F:RNA-DNA hybrid ribonuclease activity"/>
    <property type="evidence" value="ECO:0007669"/>
    <property type="project" value="InterPro"/>
</dbReference>
<proteinExistence type="predicted"/>
<feature type="region of interest" description="Disordered" evidence="2">
    <location>
        <begin position="238"/>
        <end position="325"/>
    </location>
</feature>
<evidence type="ECO:0000259" key="3">
    <source>
        <dbReference type="PROSITE" id="PS50158"/>
    </source>
</evidence>
<comment type="caution">
    <text evidence="5">The sequence shown here is derived from an EMBL/GenBank/DDBJ whole genome shotgun (WGS) entry which is preliminary data.</text>
</comment>
<sequence>MVAMHYKGVHLKHLLEQRWTGHLATVSVILKSFDDMKSIPTDDTVLDYGAETGMEATGLMRESPYSLLDPLNKLLQREDTDLLMGLSVVSSATACVLDAVTPTSESLRPGPKRRRIESTQIDGYIVMGPTGAHRDRGDDDFKTELRRLYYDTIDSVMMKNHKINKKGKKAIEKRERERMILGLFQKKGTRWRQRERTAREMVSGAEKDEKVQPPPYRTGLYPMITGTVEVKGEVELDREKDKACRTQKGRGPPLHMDCYRGVRGTVQDWRSDSGSDSDEDEGGQRGRRSKVGQIELAAGHSPGDIFCSEPQGKEREEVETSNRSALDPLVFDLQEELRRSQRKKKSTKKPGLYPILVKGQQVQYIPWGSQDLEGVALKLPDITHGATKWIRKVEELTMGKIMAVGDLKALLARVLGINKMESLLTNGGLGELLNRVSDGTTFDTYRKATWEVLRSEYPVCVDHRSLRGHAIGDTENPATFLQKQVTRWHLETEKDPETDQLVSVLFRTAILEALPGPVKSKLGDVVGLTSSKTHKEFSDHLVHAVERYRQSELKIQEQSKEVQRKLTQLQLEELTKKEKKRQAVVVEPDVAIMQNVQQAPPQVQPFQQTFSSLAQQPQGQGSLTPPVVNIYTQNSGNPRGGNTQNQYRKQPKYTQQQGQSGYAPRQGAPGQNRGVVVCWGCNQEGHMRRECLTNPLPQKQQQGQQWQGQQGQGGGQQRQTGPFMAACQEGAGKIVNIYTDSAYAHGVCHLFGAVWKMRGFKKTDGSPIMHCDQIVELMLALLLPKQVAIIKCQAHKKGNDYVTKGNSAADEAAKGAANSCGLIQAVLTMPVASPTEDDVARMQEKAGVYEHNMWLKRGAVRTPTGLWRTHDGMLLAPTALLGLLITNAHGFDHCARGEVIQRAQLTTEHSSALAALNPEADNFLDVKAVKHILDLSQSVVMDSEFEVDKEFLMSQKQAMEGDWTIKHIISTYHNQLIAMPSVLTAFKHALTFAASTAMCENSFSTLKNVFSEHRRTILHKRKARLLAARMHAFCALFCYLYVVQGCF</sequence>
<feature type="domain" description="RNase H type-1" evidence="4">
    <location>
        <begin position="624"/>
        <end position="818"/>
    </location>
</feature>
<keyword evidence="1" id="KW-0479">Metal-binding</keyword>
<evidence type="ECO:0000313" key="6">
    <source>
        <dbReference type="Proteomes" id="UP001174136"/>
    </source>
</evidence>
<dbReference type="PROSITE" id="PS50158">
    <property type="entry name" value="ZF_CCHC"/>
    <property type="match status" value="1"/>
</dbReference>
<evidence type="ECO:0000256" key="1">
    <source>
        <dbReference type="PROSITE-ProRule" id="PRU00047"/>
    </source>
</evidence>
<dbReference type="Gene3D" id="3.30.420.10">
    <property type="entry name" value="Ribonuclease H-like superfamily/Ribonuclease H"/>
    <property type="match status" value="1"/>
</dbReference>
<feature type="compositionally biased region" description="Basic and acidic residues" evidence="2">
    <location>
        <begin position="311"/>
        <end position="320"/>
    </location>
</feature>
<reference evidence="5" key="1">
    <citation type="journal article" date="2023" name="Front. Mar. Sci.">
        <title>A new Merluccius polli reference genome to investigate the effects of global change in West African waters.</title>
        <authorList>
            <person name="Mateo J.L."/>
            <person name="Blanco-Fernandez C."/>
            <person name="Garcia-Vazquez E."/>
            <person name="Machado-Schiaffino G."/>
        </authorList>
    </citation>
    <scope>NUCLEOTIDE SEQUENCE</scope>
    <source>
        <strain evidence="5">C29</strain>
        <tissue evidence="5">Fin</tissue>
    </source>
</reference>
<feature type="region of interest" description="Disordered" evidence="2">
    <location>
        <begin position="697"/>
        <end position="720"/>
    </location>
</feature>
<dbReference type="InterPro" id="IPR036397">
    <property type="entry name" value="RNaseH_sf"/>
</dbReference>
<feature type="region of interest" description="Disordered" evidence="2">
    <location>
        <begin position="192"/>
        <end position="220"/>
    </location>
</feature>
<dbReference type="SUPFAM" id="SSF53098">
    <property type="entry name" value="Ribonuclease H-like"/>
    <property type="match status" value="1"/>
</dbReference>
<dbReference type="PROSITE" id="PS50879">
    <property type="entry name" value="RNASE_H_1"/>
    <property type="match status" value="1"/>
</dbReference>
<dbReference type="InterPro" id="IPR012337">
    <property type="entry name" value="RNaseH-like_sf"/>
</dbReference>
<feature type="compositionally biased region" description="Low complexity" evidence="2">
    <location>
        <begin position="698"/>
        <end position="709"/>
    </location>
</feature>
<name>A0AA47MIW8_MERPO</name>
<organism evidence="5 6">
    <name type="scientific">Merluccius polli</name>
    <name type="common">Benguela hake</name>
    <name type="synonym">Merluccius cadenati</name>
    <dbReference type="NCBI Taxonomy" id="89951"/>
    <lineage>
        <taxon>Eukaryota</taxon>
        <taxon>Metazoa</taxon>
        <taxon>Chordata</taxon>
        <taxon>Craniata</taxon>
        <taxon>Vertebrata</taxon>
        <taxon>Euteleostomi</taxon>
        <taxon>Actinopterygii</taxon>
        <taxon>Neopterygii</taxon>
        <taxon>Teleostei</taxon>
        <taxon>Neoteleostei</taxon>
        <taxon>Acanthomorphata</taxon>
        <taxon>Zeiogadaria</taxon>
        <taxon>Gadariae</taxon>
        <taxon>Gadiformes</taxon>
        <taxon>Gadoidei</taxon>
        <taxon>Merlucciidae</taxon>
        <taxon>Merluccius</taxon>
    </lineage>
</organism>